<dbReference type="Gene3D" id="1.10.10.10">
    <property type="entry name" value="Winged helix-like DNA-binding domain superfamily/Winged helix DNA-binding domain"/>
    <property type="match status" value="1"/>
</dbReference>
<evidence type="ECO:0000256" key="4">
    <source>
        <dbReference type="ARBA" id="ARBA00023163"/>
    </source>
</evidence>
<evidence type="ECO:0000256" key="3">
    <source>
        <dbReference type="ARBA" id="ARBA00023125"/>
    </source>
</evidence>
<keyword evidence="4" id="KW-0804">Transcription</keyword>
<dbReference type="Proteomes" id="UP000624325">
    <property type="component" value="Unassembled WGS sequence"/>
</dbReference>
<dbReference type="Pfam" id="PF03466">
    <property type="entry name" value="LysR_substrate"/>
    <property type="match status" value="1"/>
</dbReference>
<evidence type="ECO:0000313" key="6">
    <source>
        <dbReference type="EMBL" id="GIF55628.1"/>
    </source>
</evidence>
<dbReference type="InterPro" id="IPR005119">
    <property type="entry name" value="LysR_subst-bd"/>
</dbReference>
<evidence type="ECO:0000256" key="1">
    <source>
        <dbReference type="ARBA" id="ARBA00009437"/>
    </source>
</evidence>
<dbReference type="InterPro" id="IPR036390">
    <property type="entry name" value="WH_DNA-bd_sf"/>
</dbReference>
<comment type="caution">
    <text evidence="6">The sequence shown here is derived from an EMBL/GenBank/DDBJ whole genome shotgun (WGS) entry which is preliminary data.</text>
</comment>
<dbReference type="CDD" id="cd08423">
    <property type="entry name" value="PBP2_LTTR_like_6"/>
    <property type="match status" value="1"/>
</dbReference>
<comment type="similarity">
    <text evidence="1">Belongs to the LysR transcriptional regulatory family.</text>
</comment>
<dbReference type="SUPFAM" id="SSF46785">
    <property type="entry name" value="Winged helix' DNA-binding domain"/>
    <property type="match status" value="1"/>
</dbReference>
<evidence type="ECO:0000259" key="5">
    <source>
        <dbReference type="PROSITE" id="PS50931"/>
    </source>
</evidence>
<keyword evidence="2" id="KW-0805">Transcription regulation</keyword>
<name>A0ABQ4BYL8_9ACTN</name>
<dbReference type="Pfam" id="PF00126">
    <property type="entry name" value="HTH_1"/>
    <property type="match status" value="1"/>
</dbReference>
<protein>
    <submittedName>
        <fullName evidence="6">LysR family transcriptional regulator</fullName>
    </submittedName>
</protein>
<gene>
    <name evidence="6" type="ORF">Air01nite_17230</name>
</gene>
<dbReference type="Gene3D" id="3.40.190.290">
    <property type="match status" value="1"/>
</dbReference>
<keyword evidence="3" id="KW-0238">DNA-binding</keyword>
<dbReference type="PROSITE" id="PS50931">
    <property type="entry name" value="HTH_LYSR"/>
    <property type="match status" value="1"/>
</dbReference>
<accession>A0ABQ4BYL8</accession>
<dbReference type="InterPro" id="IPR036388">
    <property type="entry name" value="WH-like_DNA-bd_sf"/>
</dbReference>
<proteinExistence type="inferred from homology"/>
<dbReference type="SUPFAM" id="SSF53850">
    <property type="entry name" value="Periplasmic binding protein-like II"/>
    <property type="match status" value="1"/>
</dbReference>
<dbReference type="PANTHER" id="PTHR30346:SF29">
    <property type="entry name" value="LYSR SUBSTRATE-BINDING"/>
    <property type="match status" value="1"/>
</dbReference>
<sequence>MLLDPGQLRLLALIDRHGSLASAAAALGVTAAAVTQQVARAERTCGAPLVRRGPRGASLTAAGALLAAHGRVIDEQTRQAGAGLSALLGELSLRLRIGAFQAAALRLLPPALTALRHRHTDADLSVVDITSDQGMPAVAAGDLDLAVIAAWDRPPAPPEHVRLHPLLTDPMVVVLPDDHPLAAGTGPLRLAELRDAAWVTIIAGHAARAQFDRATGAAGFTPRIRFQTASYDVAQALVGTGVGVALVSRLALGATPGTVHRELAQHGLHRRLYAATPADTTLTPLVDAFLRLLHDVAGELSSSGHPTY</sequence>
<evidence type="ECO:0000313" key="7">
    <source>
        <dbReference type="Proteomes" id="UP000624325"/>
    </source>
</evidence>
<dbReference type="EMBL" id="BONC01000008">
    <property type="protein sequence ID" value="GIF55628.1"/>
    <property type="molecule type" value="Genomic_DNA"/>
</dbReference>
<feature type="domain" description="HTH lysR-type" evidence="5">
    <location>
        <begin position="1"/>
        <end position="60"/>
    </location>
</feature>
<keyword evidence="7" id="KW-1185">Reference proteome</keyword>
<organism evidence="6 7">
    <name type="scientific">Asanoa iriomotensis</name>
    <dbReference type="NCBI Taxonomy" id="234613"/>
    <lineage>
        <taxon>Bacteria</taxon>
        <taxon>Bacillati</taxon>
        <taxon>Actinomycetota</taxon>
        <taxon>Actinomycetes</taxon>
        <taxon>Micromonosporales</taxon>
        <taxon>Micromonosporaceae</taxon>
        <taxon>Asanoa</taxon>
    </lineage>
</organism>
<dbReference type="InterPro" id="IPR000847">
    <property type="entry name" value="LysR_HTH_N"/>
</dbReference>
<dbReference type="RefSeq" id="WP_203701425.1">
    <property type="nucleotide sequence ID" value="NZ_BAAALU010000007.1"/>
</dbReference>
<dbReference type="PANTHER" id="PTHR30346">
    <property type="entry name" value="TRANSCRIPTIONAL DUAL REGULATOR HCAR-RELATED"/>
    <property type="match status" value="1"/>
</dbReference>
<evidence type="ECO:0000256" key="2">
    <source>
        <dbReference type="ARBA" id="ARBA00023015"/>
    </source>
</evidence>
<reference evidence="6 7" key="1">
    <citation type="submission" date="2021-01" db="EMBL/GenBank/DDBJ databases">
        <title>Whole genome shotgun sequence of Asanoa iriomotensis NBRC 100142.</title>
        <authorList>
            <person name="Komaki H."/>
            <person name="Tamura T."/>
        </authorList>
    </citation>
    <scope>NUCLEOTIDE SEQUENCE [LARGE SCALE GENOMIC DNA]</scope>
    <source>
        <strain evidence="6 7">NBRC 100142</strain>
    </source>
</reference>